<dbReference type="GeneID" id="28897588"/>
<dbReference type="Pfam" id="PF03874">
    <property type="entry name" value="RNA_pol_Rpb4"/>
    <property type="match status" value="1"/>
</dbReference>
<evidence type="ECO:0000259" key="4">
    <source>
        <dbReference type="SMART" id="SM00657"/>
    </source>
</evidence>
<dbReference type="InParanoid" id="A0A165HMX8"/>
<dbReference type="OMA" id="HRKTQNE"/>
<dbReference type="Gene3D" id="1.20.1250.40">
    <property type="match status" value="1"/>
</dbReference>
<dbReference type="PANTHER" id="PTHR21297">
    <property type="entry name" value="DNA-DIRECTED RNA POLYMERASE II"/>
    <property type="match status" value="1"/>
</dbReference>
<comment type="similarity">
    <text evidence="3">Belongs to the eukaryotic RPB4 RNA polymerase subunit family.</text>
</comment>
<dbReference type="EMBL" id="KV407457">
    <property type="protein sequence ID" value="KZF23752.1"/>
    <property type="molecule type" value="Genomic_DNA"/>
</dbReference>
<dbReference type="InterPro" id="IPR005574">
    <property type="entry name" value="Rpb4/RPC9"/>
</dbReference>
<dbReference type="InterPro" id="IPR010997">
    <property type="entry name" value="HRDC-like_sf"/>
</dbReference>
<keyword evidence="6" id="KW-1185">Reference proteome</keyword>
<proteinExistence type="inferred from homology"/>
<dbReference type="GO" id="GO:0000166">
    <property type="term" value="F:nucleotide binding"/>
    <property type="evidence" value="ECO:0007669"/>
    <property type="project" value="InterPro"/>
</dbReference>
<dbReference type="FunFam" id="1.20.1250.40:FF:000003">
    <property type="entry name" value="DNA-directed RNA polymerase II subunit rpb4"/>
    <property type="match status" value="1"/>
</dbReference>
<dbReference type="GO" id="GO:0005634">
    <property type="term" value="C:nucleus"/>
    <property type="evidence" value="ECO:0007669"/>
    <property type="project" value="UniProtKB-SubCell"/>
</dbReference>
<dbReference type="RefSeq" id="XP_018189307.1">
    <property type="nucleotide sequence ID" value="XM_018332451.1"/>
</dbReference>
<dbReference type="OrthoDB" id="2186918at2759"/>
<dbReference type="AlphaFoldDB" id="A0A165HMX8"/>
<dbReference type="GO" id="GO:0030880">
    <property type="term" value="C:RNA polymerase complex"/>
    <property type="evidence" value="ECO:0007669"/>
    <property type="project" value="InterPro"/>
</dbReference>
<reference evidence="5 6" key="1">
    <citation type="journal article" date="2016" name="Fungal Biol.">
        <title>The genome of Xylona heveae provides a window into fungal endophytism.</title>
        <authorList>
            <person name="Gazis R."/>
            <person name="Kuo A."/>
            <person name="Riley R."/>
            <person name="LaButti K."/>
            <person name="Lipzen A."/>
            <person name="Lin J."/>
            <person name="Amirebrahimi M."/>
            <person name="Hesse C.N."/>
            <person name="Spatafora J.W."/>
            <person name="Henrissat B."/>
            <person name="Hainaut M."/>
            <person name="Grigoriev I.V."/>
            <person name="Hibbett D.S."/>
        </authorList>
    </citation>
    <scope>NUCLEOTIDE SEQUENCE [LARGE SCALE GENOMIC DNA]</scope>
    <source>
        <strain evidence="5 6">TC161</strain>
    </source>
</reference>
<evidence type="ECO:0000313" key="6">
    <source>
        <dbReference type="Proteomes" id="UP000076632"/>
    </source>
</evidence>
<dbReference type="InterPro" id="IPR045222">
    <property type="entry name" value="Rpb4-like"/>
</dbReference>
<name>A0A165HMX8_XYLHT</name>
<organism evidence="5 6">
    <name type="scientific">Xylona heveae (strain CBS 132557 / TC161)</name>
    <dbReference type="NCBI Taxonomy" id="1328760"/>
    <lineage>
        <taxon>Eukaryota</taxon>
        <taxon>Fungi</taxon>
        <taxon>Dikarya</taxon>
        <taxon>Ascomycota</taxon>
        <taxon>Pezizomycotina</taxon>
        <taxon>Xylonomycetes</taxon>
        <taxon>Xylonales</taxon>
        <taxon>Xylonaceae</taxon>
        <taxon>Xylona</taxon>
    </lineage>
</organism>
<dbReference type="GO" id="GO:0006352">
    <property type="term" value="P:DNA-templated transcription initiation"/>
    <property type="evidence" value="ECO:0007669"/>
    <property type="project" value="InterPro"/>
</dbReference>
<gene>
    <name evidence="5" type="ORF">L228DRAFT_246598</name>
</gene>
<evidence type="ECO:0000256" key="3">
    <source>
        <dbReference type="ARBA" id="ARBA00025724"/>
    </source>
</evidence>
<sequence>MSMHAPTSRTRENPPGDEEATAELRLGEFQNVPTLTLSEARLLINAVMDHRKAQRKVEETEMLIKTQDYLDVFARFKQKENIEAVERMLATHVELESFERSQLGSLCCDTAEEAKTLIPSIANKISDADLQELLDEITKLRNYTE</sequence>
<dbReference type="SMART" id="SM00657">
    <property type="entry name" value="RPOL4c"/>
    <property type="match status" value="1"/>
</dbReference>
<protein>
    <submittedName>
        <fullName evidence="5">Polymerase II polypeptide D</fullName>
    </submittedName>
</protein>
<keyword evidence="2" id="KW-0539">Nucleus</keyword>
<dbReference type="InterPro" id="IPR038324">
    <property type="entry name" value="Rpb4/RPC9_sf"/>
</dbReference>
<evidence type="ECO:0000256" key="2">
    <source>
        <dbReference type="ARBA" id="ARBA00023242"/>
    </source>
</evidence>
<dbReference type="InterPro" id="IPR006590">
    <property type="entry name" value="RNA_pol_Rpb4/RPC9_core"/>
</dbReference>
<dbReference type="SUPFAM" id="SSF47819">
    <property type="entry name" value="HRDC-like"/>
    <property type="match status" value="1"/>
</dbReference>
<dbReference type="Proteomes" id="UP000076632">
    <property type="component" value="Unassembled WGS sequence"/>
</dbReference>
<evidence type="ECO:0000313" key="5">
    <source>
        <dbReference type="EMBL" id="KZF23752.1"/>
    </source>
</evidence>
<dbReference type="STRING" id="1328760.A0A165HMX8"/>
<evidence type="ECO:0000256" key="1">
    <source>
        <dbReference type="ARBA" id="ARBA00004123"/>
    </source>
</evidence>
<accession>A0A165HMX8</accession>
<comment type="subcellular location">
    <subcellularLocation>
        <location evidence="1">Nucleus</location>
    </subcellularLocation>
</comment>
<feature type="domain" description="RNA polymerase Rpb4/RPC9 core" evidence="4">
    <location>
        <begin position="27"/>
        <end position="144"/>
    </location>
</feature>